<sequence>MLEQAFYIQVCDFSPTKDINYSNRLFQQLGRVGNLVEQLGLTLLISVDEYEVQALNHGLPRQVACHLP</sequence>
<dbReference type="EMBL" id="FOHS01000005">
    <property type="protein sequence ID" value="SET98715.1"/>
    <property type="molecule type" value="Genomic_DNA"/>
</dbReference>
<keyword evidence="2" id="KW-1185">Reference proteome</keyword>
<dbReference type="AlphaFoldDB" id="A0A1I0INM5"/>
<organism evidence="1 2">
    <name type="scientific">Hymenobacter actinosclerus</name>
    <dbReference type="NCBI Taxonomy" id="82805"/>
    <lineage>
        <taxon>Bacteria</taxon>
        <taxon>Pseudomonadati</taxon>
        <taxon>Bacteroidota</taxon>
        <taxon>Cytophagia</taxon>
        <taxon>Cytophagales</taxon>
        <taxon>Hymenobacteraceae</taxon>
        <taxon>Hymenobacter</taxon>
    </lineage>
</organism>
<evidence type="ECO:0000313" key="1">
    <source>
        <dbReference type="EMBL" id="SET98715.1"/>
    </source>
</evidence>
<accession>A0A1I0INM5</accession>
<evidence type="ECO:0000313" key="2">
    <source>
        <dbReference type="Proteomes" id="UP000198697"/>
    </source>
</evidence>
<reference evidence="2" key="1">
    <citation type="submission" date="2016-10" db="EMBL/GenBank/DDBJ databases">
        <authorList>
            <person name="Varghese N."/>
            <person name="Submissions S."/>
        </authorList>
    </citation>
    <scope>NUCLEOTIDE SEQUENCE [LARGE SCALE GENOMIC DNA]</scope>
    <source>
        <strain evidence="2">DSM 15310</strain>
    </source>
</reference>
<proteinExistence type="predicted"/>
<name>A0A1I0INM5_9BACT</name>
<dbReference type="Proteomes" id="UP000198697">
    <property type="component" value="Unassembled WGS sequence"/>
</dbReference>
<protein>
    <submittedName>
        <fullName evidence="1">Uncharacterized protein</fullName>
    </submittedName>
</protein>
<gene>
    <name evidence="1" type="ORF">SAMN04487998_3410</name>
</gene>